<dbReference type="InterPro" id="IPR043519">
    <property type="entry name" value="NT_sf"/>
</dbReference>
<gene>
    <name evidence="1" type="ORF">GCM10022268_16970</name>
</gene>
<dbReference type="Proteomes" id="UP001500523">
    <property type="component" value="Unassembled WGS sequence"/>
</dbReference>
<keyword evidence="2" id="KW-1185">Reference proteome</keyword>
<organism evidence="1 2">
    <name type="scientific">Sphingomonas cynarae</name>
    <dbReference type="NCBI Taxonomy" id="930197"/>
    <lineage>
        <taxon>Bacteria</taxon>
        <taxon>Pseudomonadati</taxon>
        <taxon>Pseudomonadota</taxon>
        <taxon>Alphaproteobacteria</taxon>
        <taxon>Sphingomonadales</taxon>
        <taxon>Sphingomonadaceae</taxon>
        <taxon>Sphingomonas</taxon>
    </lineage>
</organism>
<name>A0ABP7DQS5_9SPHN</name>
<evidence type="ECO:0000313" key="2">
    <source>
        <dbReference type="Proteomes" id="UP001500523"/>
    </source>
</evidence>
<dbReference type="Gene3D" id="3.30.460.40">
    <property type="match status" value="1"/>
</dbReference>
<evidence type="ECO:0008006" key="3">
    <source>
        <dbReference type="Google" id="ProtNLM"/>
    </source>
</evidence>
<proteinExistence type="predicted"/>
<dbReference type="SUPFAM" id="SSF81301">
    <property type="entry name" value="Nucleotidyltransferase"/>
    <property type="match status" value="1"/>
</dbReference>
<accession>A0ABP7DQS5</accession>
<reference evidence="2" key="1">
    <citation type="journal article" date="2019" name="Int. J. Syst. Evol. Microbiol.">
        <title>The Global Catalogue of Microorganisms (GCM) 10K type strain sequencing project: providing services to taxonomists for standard genome sequencing and annotation.</title>
        <authorList>
            <consortium name="The Broad Institute Genomics Platform"/>
            <consortium name="The Broad Institute Genome Sequencing Center for Infectious Disease"/>
            <person name="Wu L."/>
            <person name="Ma J."/>
        </authorList>
    </citation>
    <scope>NUCLEOTIDE SEQUENCE [LARGE SCALE GENOMIC DNA]</scope>
    <source>
        <strain evidence="2">JCM 17498</strain>
    </source>
</reference>
<protein>
    <recommendedName>
        <fullName evidence="3">Nucleotidyltransferase family protein</fullName>
    </recommendedName>
</protein>
<dbReference type="RefSeq" id="WP_344692917.1">
    <property type="nucleotide sequence ID" value="NZ_BAABBF010000003.1"/>
</dbReference>
<evidence type="ECO:0000313" key="1">
    <source>
        <dbReference type="EMBL" id="GAA3708237.1"/>
    </source>
</evidence>
<dbReference type="EMBL" id="BAABBF010000003">
    <property type="protein sequence ID" value="GAA3708237.1"/>
    <property type="molecule type" value="Genomic_DNA"/>
</dbReference>
<comment type="caution">
    <text evidence="1">The sequence shown here is derived from an EMBL/GenBank/DDBJ whole genome shotgun (WGS) entry which is preliminary data.</text>
</comment>
<sequence>MRATLAMVAQALADTRQPWWIIGSAAVALHGAVVTVADVDVLLYEDDARTILSALGIVAAAGEGTALFRSAVFGQWTVPPLTVEFMAGFRFHAADGWQAVAPATREQVTVEGHALFVPERAELAAMLRGFGRDKDLVRVKALCHPGGSGSAVLMV</sequence>